<dbReference type="PANTHER" id="PTHR10887">
    <property type="entry name" value="DNA2/NAM7 HELICASE FAMILY"/>
    <property type="match status" value="1"/>
</dbReference>
<dbReference type="CDD" id="cd17936">
    <property type="entry name" value="EEXXEc_NFX1"/>
    <property type="match status" value="1"/>
</dbReference>
<proteinExistence type="predicted"/>
<dbReference type="EMBL" id="AMQN01018444">
    <property type="status" value="NOT_ANNOTATED_CDS"/>
    <property type="molecule type" value="Genomic_DNA"/>
</dbReference>
<dbReference type="AlphaFoldDB" id="R7V836"/>
<feature type="domain" description="NF-X1-type" evidence="6">
    <location>
        <begin position="919"/>
        <end position="940"/>
    </location>
</feature>
<dbReference type="HOGENOM" id="CLU_001066_0_0_1"/>
<dbReference type="GO" id="GO:0004386">
    <property type="term" value="F:helicase activity"/>
    <property type="evidence" value="ECO:0007669"/>
    <property type="project" value="InterPro"/>
</dbReference>
<evidence type="ECO:0000256" key="3">
    <source>
        <dbReference type="ARBA" id="ARBA00022771"/>
    </source>
</evidence>
<reference evidence="9" key="1">
    <citation type="submission" date="2012-12" db="EMBL/GenBank/DDBJ databases">
        <authorList>
            <person name="Hellsten U."/>
            <person name="Grimwood J."/>
            <person name="Chapman J.A."/>
            <person name="Shapiro H."/>
            <person name="Aerts A."/>
            <person name="Otillar R.P."/>
            <person name="Terry A.Y."/>
            <person name="Boore J.L."/>
            <person name="Simakov O."/>
            <person name="Marletaz F."/>
            <person name="Cho S.-J."/>
            <person name="Edsinger-Gonzales E."/>
            <person name="Havlak P."/>
            <person name="Kuo D.-H."/>
            <person name="Larsson T."/>
            <person name="Lv J."/>
            <person name="Arendt D."/>
            <person name="Savage R."/>
            <person name="Osoegawa K."/>
            <person name="de Jong P."/>
            <person name="Lindberg D.R."/>
            <person name="Seaver E.C."/>
            <person name="Weisblat D.A."/>
            <person name="Putnam N.H."/>
            <person name="Grigoriev I.V."/>
            <person name="Rokhsar D.S."/>
        </authorList>
    </citation>
    <scope>NUCLEOTIDE SEQUENCE</scope>
    <source>
        <strain evidence="9">I ESC-2004</strain>
    </source>
</reference>
<keyword evidence="9" id="KW-1185">Reference proteome</keyword>
<reference evidence="8" key="3">
    <citation type="submission" date="2015-06" db="UniProtKB">
        <authorList>
            <consortium name="EnsemblMetazoa"/>
        </authorList>
    </citation>
    <scope>IDENTIFICATION</scope>
</reference>
<gene>
    <name evidence="7" type="ORF">CAPTEDRAFT_71969</name>
</gene>
<dbReference type="STRING" id="283909.R7V836"/>
<keyword evidence="2" id="KW-0677">Repeat</keyword>
<protein>
    <recommendedName>
        <fullName evidence="6">NF-X1-type domain-containing protein</fullName>
    </recommendedName>
</protein>
<dbReference type="EMBL" id="KB294369">
    <property type="protein sequence ID" value="ELU14669.1"/>
    <property type="molecule type" value="Genomic_DNA"/>
</dbReference>
<accession>R7V836</accession>
<evidence type="ECO:0000256" key="5">
    <source>
        <dbReference type="SAM" id="Coils"/>
    </source>
</evidence>
<evidence type="ECO:0000256" key="2">
    <source>
        <dbReference type="ARBA" id="ARBA00022737"/>
    </source>
</evidence>
<dbReference type="EnsemblMetazoa" id="CapteT71969">
    <property type="protein sequence ID" value="CapteP71969"/>
    <property type="gene ID" value="CapteG71969"/>
</dbReference>
<dbReference type="OrthoDB" id="2423195at2759"/>
<keyword evidence="4" id="KW-0862">Zinc</keyword>
<dbReference type="GO" id="GO:0031380">
    <property type="term" value="C:nuclear RNA-directed RNA polymerase complex"/>
    <property type="evidence" value="ECO:0007669"/>
    <property type="project" value="TreeGrafter"/>
</dbReference>
<feature type="non-terminal residue" evidence="7">
    <location>
        <position position="1"/>
    </location>
</feature>
<dbReference type="InterPro" id="IPR041679">
    <property type="entry name" value="DNA2/NAM7-like_C"/>
</dbReference>
<dbReference type="GO" id="GO:0031048">
    <property type="term" value="P:regulatory ncRNA-mediated heterochromatin formation"/>
    <property type="evidence" value="ECO:0007669"/>
    <property type="project" value="TreeGrafter"/>
</dbReference>
<dbReference type="PANTHER" id="PTHR10887:SF341">
    <property type="entry name" value="NFX1-TYPE ZINC FINGER-CONTAINING PROTEIN 1"/>
    <property type="match status" value="1"/>
</dbReference>
<evidence type="ECO:0000256" key="1">
    <source>
        <dbReference type="ARBA" id="ARBA00022723"/>
    </source>
</evidence>
<keyword evidence="5" id="KW-0175">Coiled coil</keyword>
<evidence type="ECO:0000313" key="9">
    <source>
        <dbReference type="Proteomes" id="UP000014760"/>
    </source>
</evidence>
<feature type="domain" description="NF-X1-type" evidence="6">
    <location>
        <begin position="775"/>
        <end position="801"/>
    </location>
</feature>
<reference evidence="7 9" key="2">
    <citation type="journal article" date="2013" name="Nature">
        <title>Insights into bilaterian evolution from three spiralian genomes.</title>
        <authorList>
            <person name="Simakov O."/>
            <person name="Marletaz F."/>
            <person name="Cho S.J."/>
            <person name="Edsinger-Gonzales E."/>
            <person name="Havlak P."/>
            <person name="Hellsten U."/>
            <person name="Kuo D.H."/>
            <person name="Larsson T."/>
            <person name="Lv J."/>
            <person name="Arendt D."/>
            <person name="Savage R."/>
            <person name="Osoegawa K."/>
            <person name="de Jong P."/>
            <person name="Grimwood J."/>
            <person name="Chapman J.A."/>
            <person name="Shapiro H."/>
            <person name="Aerts A."/>
            <person name="Otillar R.P."/>
            <person name="Terry A.Y."/>
            <person name="Boore J.L."/>
            <person name="Grigoriev I.V."/>
            <person name="Lindberg D.R."/>
            <person name="Seaver E.C."/>
            <person name="Weisblat D.A."/>
            <person name="Putnam N.H."/>
            <person name="Rokhsar D.S."/>
        </authorList>
    </citation>
    <scope>NUCLEOTIDE SEQUENCE</scope>
    <source>
        <strain evidence="7 9">I ESC-2004</strain>
    </source>
</reference>
<feature type="domain" description="NF-X1-type" evidence="6">
    <location>
        <begin position="948"/>
        <end position="965"/>
    </location>
</feature>
<feature type="non-terminal residue" evidence="7">
    <location>
        <position position="1122"/>
    </location>
</feature>
<dbReference type="FunFam" id="3.40.50.300:FF:000742">
    <property type="entry name" value="NFX1-type zinc finger-containing protein 1"/>
    <property type="match status" value="1"/>
</dbReference>
<feature type="domain" description="NF-X1-type" evidence="6">
    <location>
        <begin position="858"/>
        <end position="875"/>
    </location>
</feature>
<feature type="domain" description="NF-X1-type" evidence="6">
    <location>
        <begin position="831"/>
        <end position="854"/>
    </location>
</feature>
<dbReference type="Pfam" id="PF13087">
    <property type="entry name" value="AAA_12"/>
    <property type="match status" value="1"/>
</dbReference>
<evidence type="ECO:0000256" key="4">
    <source>
        <dbReference type="ARBA" id="ARBA00022833"/>
    </source>
</evidence>
<evidence type="ECO:0000313" key="8">
    <source>
        <dbReference type="EnsemblMetazoa" id="CapteP71969"/>
    </source>
</evidence>
<name>R7V836_CAPTE</name>
<dbReference type="FunCoup" id="R7V836">
    <property type="interactions" value="3"/>
</dbReference>
<evidence type="ECO:0000259" key="6">
    <source>
        <dbReference type="SMART" id="SM00438"/>
    </source>
</evidence>
<dbReference type="Proteomes" id="UP000014760">
    <property type="component" value="Unassembled WGS sequence"/>
</dbReference>
<dbReference type="InterPro" id="IPR000967">
    <property type="entry name" value="Znf_NFX1"/>
</dbReference>
<dbReference type="Pfam" id="PF25396">
    <property type="entry name" value="ZNFX1"/>
    <property type="match status" value="1"/>
</dbReference>
<feature type="coiled-coil region" evidence="5">
    <location>
        <begin position="365"/>
        <end position="392"/>
    </location>
</feature>
<dbReference type="InterPro" id="IPR057373">
    <property type="entry name" value="ZNFX1"/>
</dbReference>
<keyword evidence="3" id="KW-0863">Zinc-finger</keyword>
<sequence>EDFKSLPITPTLTDLMSDKLPFLRRNKITGRYRSVQHYLDVQFRLLREDFISPLRDGIKELLRSKKLGKVKQTRHNYQGDIRLYKNVHINVPFCGRNGILYKLRFDVATLKKVDWDQSKRLLTGSLLCLSVDNFKTIVFAIVSERHVNQLRRGHILIELVDDWIEFDHAAEYEMVEATAYFEAYKHNLKKMQEIEDLSFKDYILNSDVTNVMAPKYLRNPGAALVLSGKRYQALKISKWPGKEILELNQSQYSAFQNALTKEFAIIQGPPGTGKTHLGLKIMETLLNNISTWQRNQEGCILIVCHTNHALDQFLEGIISKSELKPGELVRIGGKSKSDELEPFNISAVRKSAKKNKDVGRSIYEKREQQKRIKKEIEEVHEAQARSKSSEANQVTDVWALDQPCRFRLYRSWINLLYCPLEIQLKYSLACYKVLADEIRETYSIRDGGILKRALVVGLTTTGAAKHRSMMSHVKPTITIVEEAAEVLEAHISTLLSSHCEHLILIGDHQQLRPNPAVYRLVKEYNLDISLFERMVQSGMCFSQLNMQHRMRPEISQLITPHIYKTLYNHPSVLGRDNILGISGNVLFVDHHEVESKVADTTSKSNEHEAMFIVRLVRYLLCQEYQASQITVLTMYQGQTSLVKKKMANFREDEIVRVTPVDNFQGEENDIILLSCVRSNADNNIGFLKVSNRVCVALSRARKGFYCVGNIGLLRKVSPLWSKICCDLDKDKRVVDGIPCLCQNHPDTKFIARFPVDFDKAPFGGCTIPCSFRLQCGHVCRLECHPFDKDHVKYDCLESCTKFCLQGHMCTAQCYMVCPPCQRLMAKVIPKCGHKQMVACHLDPEKFICQITCYREKPCGHICTKACGEECLPCHELVVKTLSKCGHDQMVPCHQDPKEFNWQILSDRKCTLPCEDVLHCGHTCREKCGDCDGKRHTACSRTCSQNLPCGHLCAGKCGESCPPCNFECQGGCSHGFCEESCRSLCSGCLEPCEWNCPHMRCDLTCWDPCKRPPCNFPCSKSLMCGHQCSGLCGEECPQVCKMCHAGLFQQLTRGRKEMLIVLDPCHHVFTVTQLDAHFKLKKLPGGHQKVQTPSCPACGRAVRVCNRYNTIIKQAALDLNRVK</sequence>
<dbReference type="SMART" id="SM00438">
    <property type="entry name" value="ZnF_NFX"/>
    <property type="match status" value="6"/>
</dbReference>
<dbReference type="InterPro" id="IPR045055">
    <property type="entry name" value="DNA2/NAM7-like"/>
</dbReference>
<dbReference type="Pfam" id="PF13086">
    <property type="entry name" value="AAA_11"/>
    <property type="match status" value="1"/>
</dbReference>
<dbReference type="InterPro" id="IPR027417">
    <property type="entry name" value="P-loop_NTPase"/>
</dbReference>
<dbReference type="OMA" id="EWIMVEA"/>
<dbReference type="GO" id="GO:0008270">
    <property type="term" value="F:zinc ion binding"/>
    <property type="evidence" value="ECO:0007669"/>
    <property type="project" value="UniProtKB-KW"/>
</dbReference>
<dbReference type="InterPro" id="IPR041677">
    <property type="entry name" value="DNA2/NAM7_AAA_11"/>
</dbReference>
<dbReference type="CDD" id="cd18808">
    <property type="entry name" value="SF1_C_Upf1"/>
    <property type="match status" value="1"/>
</dbReference>
<feature type="domain" description="NF-X1-type" evidence="6">
    <location>
        <begin position="1023"/>
        <end position="1041"/>
    </location>
</feature>
<evidence type="ECO:0000313" key="7">
    <source>
        <dbReference type="EMBL" id="ELU14669.1"/>
    </source>
</evidence>
<dbReference type="InterPro" id="IPR047187">
    <property type="entry name" value="SF1_C_Upf1"/>
</dbReference>
<organism evidence="7">
    <name type="scientific">Capitella teleta</name>
    <name type="common">Polychaete worm</name>
    <dbReference type="NCBI Taxonomy" id="283909"/>
    <lineage>
        <taxon>Eukaryota</taxon>
        <taxon>Metazoa</taxon>
        <taxon>Spiralia</taxon>
        <taxon>Lophotrochozoa</taxon>
        <taxon>Annelida</taxon>
        <taxon>Polychaeta</taxon>
        <taxon>Sedentaria</taxon>
        <taxon>Scolecida</taxon>
        <taxon>Capitellidae</taxon>
        <taxon>Capitella</taxon>
    </lineage>
</organism>
<keyword evidence="1" id="KW-0479">Metal-binding</keyword>
<dbReference type="SUPFAM" id="SSF52540">
    <property type="entry name" value="P-loop containing nucleoside triphosphate hydrolases"/>
    <property type="match status" value="1"/>
</dbReference>
<dbReference type="Gene3D" id="3.40.50.300">
    <property type="entry name" value="P-loop containing nucleotide triphosphate hydrolases"/>
    <property type="match status" value="2"/>
</dbReference>